<sequence length="156" mass="16324">MIQTLLLFVFGYIILEMTLLITLGRALGLFWTLALVLGAGFAGAWLARREGLRSTLRMRNQLAAGAFPAAEMTDGVLIAIAAVLLIIPGVLGDVIGLALLFPPTRALIKAALAAKFAKVATIGRFTVDQAGPAGGAPGGGDRIIEARVIETRVVDE</sequence>
<dbReference type="InterPro" id="IPR007313">
    <property type="entry name" value="FxsA"/>
</dbReference>
<reference evidence="2 3" key="1">
    <citation type="submission" date="2019-02" db="EMBL/GenBank/DDBJ databases">
        <title>Deep-cultivation of Planctomycetes and their phenomic and genomic characterization uncovers novel biology.</title>
        <authorList>
            <person name="Wiegand S."/>
            <person name="Jogler M."/>
            <person name="Boedeker C."/>
            <person name="Pinto D."/>
            <person name="Vollmers J."/>
            <person name="Rivas-Marin E."/>
            <person name="Kohn T."/>
            <person name="Peeters S.H."/>
            <person name="Heuer A."/>
            <person name="Rast P."/>
            <person name="Oberbeckmann S."/>
            <person name="Bunk B."/>
            <person name="Jeske O."/>
            <person name="Meyerdierks A."/>
            <person name="Storesund J.E."/>
            <person name="Kallscheuer N."/>
            <person name="Luecker S."/>
            <person name="Lage O.M."/>
            <person name="Pohl T."/>
            <person name="Merkel B.J."/>
            <person name="Hornburger P."/>
            <person name="Mueller R.-W."/>
            <person name="Bruemmer F."/>
            <person name="Labrenz M."/>
            <person name="Spormann A.M."/>
            <person name="Op den Camp H."/>
            <person name="Overmann J."/>
            <person name="Amann R."/>
            <person name="Jetten M.S.M."/>
            <person name="Mascher T."/>
            <person name="Medema M.H."/>
            <person name="Devos D.P."/>
            <person name="Kaster A.-K."/>
            <person name="Ovreas L."/>
            <person name="Rohde M."/>
            <person name="Galperin M.Y."/>
            <person name="Jogler C."/>
        </authorList>
    </citation>
    <scope>NUCLEOTIDE SEQUENCE [LARGE SCALE GENOMIC DNA]</scope>
    <source>
        <strain evidence="2 3">I41</strain>
    </source>
</reference>
<evidence type="ECO:0000313" key="2">
    <source>
        <dbReference type="EMBL" id="QDT76171.1"/>
    </source>
</evidence>
<protein>
    <submittedName>
        <fullName evidence="2">Phage T7 F exclusion suppressor FxsA</fullName>
    </submittedName>
</protein>
<feature type="transmembrane region" description="Helical" evidence="1">
    <location>
        <begin position="76"/>
        <end position="101"/>
    </location>
</feature>
<dbReference type="PANTHER" id="PTHR35335:SF1">
    <property type="entry name" value="UPF0716 PROTEIN FXSA"/>
    <property type="match status" value="1"/>
</dbReference>
<gene>
    <name evidence="2" type="ORF">I41_54160</name>
</gene>
<keyword evidence="1" id="KW-0812">Transmembrane</keyword>
<accession>A0A517U6B5</accession>
<dbReference type="GO" id="GO:0016020">
    <property type="term" value="C:membrane"/>
    <property type="evidence" value="ECO:0007669"/>
    <property type="project" value="InterPro"/>
</dbReference>
<dbReference type="NCBIfam" id="NF008528">
    <property type="entry name" value="PRK11463.1-2"/>
    <property type="match status" value="1"/>
</dbReference>
<name>A0A517U6B5_9BACT</name>
<keyword evidence="3" id="KW-1185">Reference proteome</keyword>
<keyword evidence="1" id="KW-0472">Membrane</keyword>
<evidence type="ECO:0000256" key="1">
    <source>
        <dbReference type="SAM" id="Phobius"/>
    </source>
</evidence>
<dbReference type="RefSeq" id="WP_145435929.1">
    <property type="nucleotide sequence ID" value="NZ_CP036339.1"/>
</dbReference>
<keyword evidence="1" id="KW-1133">Transmembrane helix</keyword>
<dbReference type="KEGG" id="llh:I41_54160"/>
<dbReference type="Proteomes" id="UP000317909">
    <property type="component" value="Chromosome"/>
</dbReference>
<organism evidence="2 3">
    <name type="scientific">Lacipirellula limnantheis</name>
    <dbReference type="NCBI Taxonomy" id="2528024"/>
    <lineage>
        <taxon>Bacteria</taxon>
        <taxon>Pseudomonadati</taxon>
        <taxon>Planctomycetota</taxon>
        <taxon>Planctomycetia</taxon>
        <taxon>Pirellulales</taxon>
        <taxon>Lacipirellulaceae</taxon>
        <taxon>Lacipirellula</taxon>
    </lineage>
</organism>
<feature type="transmembrane region" description="Helical" evidence="1">
    <location>
        <begin position="29"/>
        <end position="47"/>
    </location>
</feature>
<dbReference type="AlphaFoldDB" id="A0A517U6B5"/>
<feature type="transmembrane region" description="Helical" evidence="1">
    <location>
        <begin position="5"/>
        <end position="23"/>
    </location>
</feature>
<dbReference type="OrthoDB" id="9792788at2"/>
<dbReference type="PANTHER" id="PTHR35335">
    <property type="entry name" value="UPF0716 PROTEIN FXSA"/>
    <property type="match status" value="1"/>
</dbReference>
<evidence type="ECO:0000313" key="3">
    <source>
        <dbReference type="Proteomes" id="UP000317909"/>
    </source>
</evidence>
<dbReference type="Pfam" id="PF04186">
    <property type="entry name" value="FxsA"/>
    <property type="match status" value="1"/>
</dbReference>
<dbReference type="EMBL" id="CP036339">
    <property type="protein sequence ID" value="QDT76171.1"/>
    <property type="molecule type" value="Genomic_DNA"/>
</dbReference>
<proteinExistence type="predicted"/>